<evidence type="ECO:0000313" key="7">
    <source>
        <dbReference type="EMBL" id="SVB72601.1"/>
    </source>
</evidence>
<evidence type="ECO:0000256" key="2">
    <source>
        <dbReference type="ARBA" id="ARBA00022448"/>
    </source>
</evidence>
<dbReference type="GO" id="GO:0005886">
    <property type="term" value="C:plasma membrane"/>
    <property type="evidence" value="ECO:0007669"/>
    <property type="project" value="TreeGrafter"/>
</dbReference>
<protein>
    <recommendedName>
        <fullName evidence="8">Amino acid transporter transmembrane domain-containing protein</fullName>
    </recommendedName>
</protein>
<feature type="transmembrane region" description="Helical" evidence="6">
    <location>
        <begin position="12"/>
        <end position="32"/>
    </location>
</feature>
<sequence length="292" mass="31396">MSDEKNQSPRRWYQSLGPGLITACVVIGPGSIMTSSKVGAVNGFSLSWVVVASVLFMLTYTTMAARLGVMAKDSPAKMLTDCAGEWLAILIGISVFFIASAFQFGNNLGVHTAFNAYIEFDYIVIVFNSAAIAFLFFFKNLYKALEKLMMGFVGLMLLAFAVNLIFAKPNLSEWARGFAPGGEGQIDLVVLGLVGTTFVIAAAYFQIYLVREKGIEEEDLPNSLIDSRVGAVIMALITLMIMGTAASVLRGQDLSGAGDVAKQLEPLFGSWGKGLFCLGLFCAAYSSFLINS</sequence>
<feature type="transmembrane region" description="Helical" evidence="6">
    <location>
        <begin position="86"/>
        <end position="104"/>
    </location>
</feature>
<keyword evidence="4 6" id="KW-1133">Transmembrane helix</keyword>
<feature type="transmembrane region" description="Helical" evidence="6">
    <location>
        <begin position="271"/>
        <end position="290"/>
    </location>
</feature>
<accession>A0A382GEJ2</accession>
<reference evidence="7" key="1">
    <citation type="submission" date="2018-05" db="EMBL/GenBank/DDBJ databases">
        <authorList>
            <person name="Lanie J.A."/>
            <person name="Ng W.-L."/>
            <person name="Kazmierczak K.M."/>
            <person name="Andrzejewski T.M."/>
            <person name="Davidsen T.M."/>
            <person name="Wayne K.J."/>
            <person name="Tettelin H."/>
            <person name="Glass J.I."/>
            <person name="Rusch D."/>
            <person name="Podicherti R."/>
            <person name="Tsui H.-C.T."/>
            <person name="Winkler M.E."/>
        </authorList>
    </citation>
    <scope>NUCLEOTIDE SEQUENCE</scope>
</reference>
<dbReference type="PANTHER" id="PTHR11706">
    <property type="entry name" value="SOLUTE CARRIER PROTEIN FAMILY 11 MEMBER"/>
    <property type="match status" value="1"/>
</dbReference>
<dbReference type="InterPro" id="IPR001046">
    <property type="entry name" value="NRAMP_fam"/>
</dbReference>
<dbReference type="GO" id="GO:0034755">
    <property type="term" value="P:iron ion transmembrane transport"/>
    <property type="evidence" value="ECO:0007669"/>
    <property type="project" value="TreeGrafter"/>
</dbReference>
<keyword evidence="3 6" id="KW-0812">Transmembrane</keyword>
<dbReference type="PROSITE" id="PS51257">
    <property type="entry name" value="PROKAR_LIPOPROTEIN"/>
    <property type="match status" value="1"/>
</dbReference>
<dbReference type="EMBL" id="UINC01054645">
    <property type="protein sequence ID" value="SVB72601.1"/>
    <property type="molecule type" value="Genomic_DNA"/>
</dbReference>
<evidence type="ECO:0000256" key="4">
    <source>
        <dbReference type="ARBA" id="ARBA00022989"/>
    </source>
</evidence>
<dbReference type="GO" id="GO:0005384">
    <property type="term" value="F:manganese ion transmembrane transporter activity"/>
    <property type="evidence" value="ECO:0007669"/>
    <property type="project" value="TreeGrafter"/>
</dbReference>
<dbReference type="PANTHER" id="PTHR11706:SF33">
    <property type="entry name" value="NATURAL RESISTANCE-ASSOCIATED MACROPHAGE PROTEIN 2"/>
    <property type="match status" value="1"/>
</dbReference>
<dbReference type="Pfam" id="PF01566">
    <property type="entry name" value="Nramp"/>
    <property type="match status" value="1"/>
</dbReference>
<feature type="transmembrane region" description="Helical" evidence="6">
    <location>
        <begin position="116"/>
        <end position="138"/>
    </location>
</feature>
<feature type="transmembrane region" description="Helical" evidence="6">
    <location>
        <begin position="231"/>
        <end position="251"/>
    </location>
</feature>
<organism evidence="7">
    <name type="scientific">marine metagenome</name>
    <dbReference type="NCBI Taxonomy" id="408172"/>
    <lineage>
        <taxon>unclassified sequences</taxon>
        <taxon>metagenomes</taxon>
        <taxon>ecological metagenomes</taxon>
    </lineage>
</organism>
<evidence type="ECO:0000256" key="1">
    <source>
        <dbReference type="ARBA" id="ARBA00004141"/>
    </source>
</evidence>
<evidence type="ECO:0000256" key="5">
    <source>
        <dbReference type="ARBA" id="ARBA00023136"/>
    </source>
</evidence>
<feature type="transmembrane region" description="Helical" evidence="6">
    <location>
        <begin position="44"/>
        <end position="65"/>
    </location>
</feature>
<feature type="non-terminal residue" evidence="7">
    <location>
        <position position="292"/>
    </location>
</feature>
<feature type="transmembrane region" description="Helical" evidence="6">
    <location>
        <begin position="188"/>
        <end position="210"/>
    </location>
</feature>
<name>A0A382GEJ2_9ZZZZ</name>
<dbReference type="NCBIfam" id="NF037982">
    <property type="entry name" value="Nramp_1"/>
    <property type="match status" value="1"/>
</dbReference>
<feature type="transmembrane region" description="Helical" evidence="6">
    <location>
        <begin position="150"/>
        <end position="168"/>
    </location>
</feature>
<evidence type="ECO:0000256" key="6">
    <source>
        <dbReference type="SAM" id="Phobius"/>
    </source>
</evidence>
<evidence type="ECO:0000256" key="3">
    <source>
        <dbReference type="ARBA" id="ARBA00022692"/>
    </source>
</evidence>
<evidence type="ECO:0008006" key="8">
    <source>
        <dbReference type="Google" id="ProtNLM"/>
    </source>
</evidence>
<comment type="subcellular location">
    <subcellularLocation>
        <location evidence="1">Membrane</location>
        <topology evidence="1">Multi-pass membrane protein</topology>
    </subcellularLocation>
</comment>
<proteinExistence type="predicted"/>
<dbReference type="GO" id="GO:0015086">
    <property type="term" value="F:cadmium ion transmembrane transporter activity"/>
    <property type="evidence" value="ECO:0007669"/>
    <property type="project" value="TreeGrafter"/>
</dbReference>
<gene>
    <name evidence="7" type="ORF">METZ01_LOCUS225455</name>
</gene>
<dbReference type="AlphaFoldDB" id="A0A382GEJ2"/>
<keyword evidence="5 6" id="KW-0472">Membrane</keyword>
<keyword evidence="2" id="KW-0813">Transport</keyword>